<accession>A0ABX2EL09</accession>
<evidence type="ECO:0000313" key="1">
    <source>
        <dbReference type="EMBL" id="NRF69332.1"/>
    </source>
</evidence>
<keyword evidence="2" id="KW-1185">Reference proteome</keyword>
<dbReference type="RefSeq" id="WP_173126001.1">
    <property type="nucleotide sequence ID" value="NZ_JABRWJ010000006.1"/>
</dbReference>
<organism evidence="1 2">
    <name type="scientific">Pseudaquabacterium terrae</name>
    <dbReference type="NCBI Taxonomy" id="2732868"/>
    <lineage>
        <taxon>Bacteria</taxon>
        <taxon>Pseudomonadati</taxon>
        <taxon>Pseudomonadota</taxon>
        <taxon>Betaproteobacteria</taxon>
        <taxon>Burkholderiales</taxon>
        <taxon>Sphaerotilaceae</taxon>
        <taxon>Pseudaquabacterium</taxon>
    </lineage>
</organism>
<evidence type="ECO:0000313" key="2">
    <source>
        <dbReference type="Proteomes" id="UP000737171"/>
    </source>
</evidence>
<protein>
    <submittedName>
        <fullName evidence="1">YdeI/OmpD-associated family protein</fullName>
    </submittedName>
</protein>
<gene>
    <name evidence="1" type="ORF">HLB44_20240</name>
</gene>
<dbReference type="Pfam" id="PF13376">
    <property type="entry name" value="OmdA"/>
    <property type="match status" value="1"/>
</dbReference>
<proteinExistence type="predicted"/>
<dbReference type="Proteomes" id="UP000737171">
    <property type="component" value="Unassembled WGS sequence"/>
</dbReference>
<name>A0ABX2EL09_9BURK</name>
<dbReference type="EMBL" id="JABRWJ010000006">
    <property type="protein sequence ID" value="NRF69332.1"/>
    <property type="molecule type" value="Genomic_DNA"/>
</dbReference>
<sequence length="188" mass="21500">MEVGDVRYFARAADFRRWLKTQHARAEPQWVGFWKLDSGQPSISWPESVDEALCVGWIDGVRKRLDDQRYVIRFSPRRAGSIWSAVNIKRFGELQAAGRVLPAGETAFANRREDKSRVYAFEQGTITFSPEQEAALRADPAAWAFFSRQPPSYRKVITWWVISAKLPATQAKRLQKLIETSAAGKRVE</sequence>
<comment type="caution">
    <text evidence="1">The sequence shown here is derived from an EMBL/GenBank/DDBJ whole genome shotgun (WGS) entry which is preliminary data.</text>
</comment>
<reference evidence="1 2" key="1">
    <citation type="submission" date="2020-05" db="EMBL/GenBank/DDBJ databases">
        <title>Aquincola sp. isolate from soil.</title>
        <authorList>
            <person name="Han J."/>
            <person name="Kim D.-U."/>
        </authorList>
    </citation>
    <scope>NUCLEOTIDE SEQUENCE [LARGE SCALE GENOMIC DNA]</scope>
    <source>
        <strain evidence="1 2">S2</strain>
    </source>
</reference>